<evidence type="ECO:0000256" key="8">
    <source>
        <dbReference type="ARBA" id="ARBA00023004"/>
    </source>
</evidence>
<keyword evidence="12" id="KW-1133">Transmembrane helix</keyword>
<feature type="binding site" description="covalent" evidence="10">
    <location>
        <position position="276"/>
    </location>
    <ligand>
        <name>heme</name>
        <dbReference type="ChEBI" id="CHEBI:30413"/>
        <label>3</label>
    </ligand>
</feature>
<dbReference type="GO" id="GO:0009055">
    <property type="term" value="F:electron transfer activity"/>
    <property type="evidence" value="ECO:0007669"/>
    <property type="project" value="InterPro"/>
</dbReference>
<dbReference type="GO" id="GO:0019684">
    <property type="term" value="P:photosynthesis, light reaction"/>
    <property type="evidence" value="ECO:0007669"/>
    <property type="project" value="InterPro"/>
</dbReference>
<dbReference type="Pfam" id="PF02276">
    <property type="entry name" value="CytoC_RC"/>
    <property type="match status" value="1"/>
</dbReference>
<feature type="binding site" description="axial binding residue" evidence="11">
    <location>
        <position position="181"/>
    </location>
    <ligand>
        <name>heme</name>
        <dbReference type="ChEBI" id="CHEBI:30413"/>
        <label>2</label>
    </ligand>
    <ligandPart>
        <name>Fe</name>
        <dbReference type="ChEBI" id="CHEBI:18248"/>
    </ligandPart>
</feature>
<comment type="PTM">
    <text evidence="9 10">Binds 4 heme groups per subunit.</text>
</comment>
<organism evidence="13 14">
    <name type="scientific">Albimonas pacifica</name>
    <dbReference type="NCBI Taxonomy" id="1114924"/>
    <lineage>
        <taxon>Bacteria</taxon>
        <taxon>Pseudomonadati</taxon>
        <taxon>Pseudomonadota</taxon>
        <taxon>Alphaproteobacteria</taxon>
        <taxon>Rhodobacterales</taxon>
        <taxon>Paracoccaceae</taxon>
        <taxon>Albimonas</taxon>
    </lineage>
</organism>
<dbReference type="PIRSF" id="PIRSF000017">
    <property type="entry name" value="RC_cytochrome"/>
    <property type="match status" value="1"/>
</dbReference>
<proteinExistence type="predicted"/>
<dbReference type="InterPro" id="IPR036280">
    <property type="entry name" value="Multihaem_cyt_sf"/>
</dbReference>
<feature type="binding site" description="covalent" evidence="10">
    <location>
        <position position="273"/>
    </location>
    <ligand>
        <name>heme</name>
        <dbReference type="ChEBI" id="CHEBI:30413"/>
        <label>3</label>
    </ligand>
</feature>
<evidence type="ECO:0000256" key="12">
    <source>
        <dbReference type="SAM" id="Phobius"/>
    </source>
</evidence>
<feature type="binding site" description="axial binding residue" evidence="11">
    <location>
        <position position="119"/>
    </location>
    <ligand>
        <name>heme</name>
        <dbReference type="ChEBI" id="CHEBI:30413"/>
        <label>1</label>
    </ligand>
    <ligandPart>
        <name>Fe</name>
        <dbReference type="ChEBI" id="CHEBI:18248"/>
    </ligandPart>
</feature>
<feature type="binding site" description="axial binding residue" evidence="11">
    <location>
        <position position="136"/>
    </location>
    <ligand>
        <name>heme</name>
        <dbReference type="ChEBI" id="CHEBI:30413"/>
        <label>1</label>
    </ligand>
    <ligandPart>
        <name>Fe</name>
        <dbReference type="ChEBI" id="CHEBI:18248"/>
    </ligandPart>
</feature>
<sequence length="364" mass="39733">MFGPSGKFRWFDEWNRKRPFDLVRTALPAGILGGAVFVAAAIVILGNPLEKETVQTGPRGTGMVKIDTPGQLMALEAVNVLPPSDEPWPVEEGAMLAGEAYENVQVLGHLSVDNFNRLMAGITEWVSPEQGCAYCHAEDGFASDDVYTKVVARRMIQMTWALNQDWEVHTAPAGVTCYTCHRGNNVPPYVWTSLPPVNETVGPTAAFQNRAAPLTNYTSLPANAIEAYLLDGELVAVNDQAPRVDNAGLPGMKETERTYALMMHFTQSLGVNCTFCHNTRAINDPTQLTPQWTTATLGISMVQDLNQTWVEPLAELLPDHRLGPLGDAPKVYCLTCHQGAAKPLLGQSMVGDWPELISAEPVYD</sequence>
<accession>A0A1I3CN60</accession>
<feature type="binding site" description="axial binding residue" evidence="11">
    <location>
        <position position="337"/>
    </location>
    <ligand>
        <name>heme</name>
        <dbReference type="ChEBI" id="CHEBI:30413"/>
        <label>4</label>
    </ligand>
    <ligandPart>
        <name>Fe</name>
        <dbReference type="ChEBI" id="CHEBI:18248"/>
    </ligandPart>
</feature>
<keyword evidence="3 9" id="KW-0813">Transport</keyword>
<keyword evidence="14" id="KW-1185">Reference proteome</keyword>
<feature type="binding site" description="covalent" evidence="10">
    <location>
        <position position="336"/>
    </location>
    <ligand>
        <name>heme</name>
        <dbReference type="ChEBI" id="CHEBI:30413"/>
        <label>4</label>
    </ligand>
</feature>
<evidence type="ECO:0000256" key="11">
    <source>
        <dbReference type="PIRSR" id="PIRSR000017-2"/>
    </source>
</evidence>
<dbReference type="InterPro" id="IPR003158">
    <property type="entry name" value="Photosyn_RC_cyt_c-su"/>
</dbReference>
<reference evidence="13 14" key="1">
    <citation type="submission" date="2016-10" db="EMBL/GenBank/DDBJ databases">
        <authorList>
            <person name="de Groot N.N."/>
        </authorList>
    </citation>
    <scope>NUCLEOTIDE SEQUENCE [LARGE SCALE GENOMIC DNA]</scope>
    <source>
        <strain evidence="13 14">CGMCC 1.11030</strain>
    </source>
</reference>
<keyword evidence="12" id="KW-0472">Membrane</keyword>
<gene>
    <name evidence="13" type="ORF">SAMN05216258_102103</name>
</gene>
<dbReference type="CDD" id="cd09224">
    <property type="entry name" value="CytoC_RC"/>
    <property type="match status" value="1"/>
</dbReference>
<dbReference type="Proteomes" id="UP000199377">
    <property type="component" value="Unassembled WGS sequence"/>
</dbReference>
<dbReference type="STRING" id="1114924.SAMN05216258_102103"/>
<evidence type="ECO:0000256" key="10">
    <source>
        <dbReference type="PIRSR" id="PIRSR000017-1"/>
    </source>
</evidence>
<dbReference type="InterPro" id="IPR023119">
    <property type="entry name" value="Multihaem_cyt_PRC_cyt_su-like"/>
</dbReference>
<feature type="binding site" description="covalent" evidence="10">
    <location>
        <position position="132"/>
    </location>
    <ligand>
        <name>heme</name>
        <dbReference type="ChEBI" id="CHEBI:30413"/>
        <label>1</label>
    </ligand>
</feature>
<feature type="binding site" description="axial binding residue" evidence="11">
    <location>
        <position position="277"/>
    </location>
    <ligand>
        <name>heme</name>
        <dbReference type="ChEBI" id="CHEBI:30413"/>
        <label>3</label>
    </ligand>
    <ligandPart>
        <name>Fe</name>
        <dbReference type="ChEBI" id="CHEBI:18248"/>
    </ligandPart>
</feature>
<dbReference type="GO" id="GO:0030077">
    <property type="term" value="C:plasma membrane light-harvesting complex"/>
    <property type="evidence" value="ECO:0007669"/>
    <property type="project" value="InterPro"/>
</dbReference>
<keyword evidence="5 9" id="KW-0349">Heme</keyword>
<keyword evidence="12" id="KW-0812">Transmembrane</keyword>
<feature type="binding site" description="axial binding residue" evidence="11">
    <location>
        <position position="262"/>
    </location>
    <ligand>
        <name>heme</name>
        <dbReference type="ChEBI" id="CHEBI:30413"/>
        <label>3</label>
    </ligand>
    <ligandPart>
        <name>Fe</name>
        <dbReference type="ChEBI" id="CHEBI:18248"/>
    </ligandPart>
</feature>
<dbReference type="NCBIfam" id="NF040706">
    <property type="entry name" value="photo_cyt_PufC"/>
    <property type="match status" value="1"/>
</dbReference>
<keyword evidence="6 9" id="KW-0479">Metal-binding</keyword>
<feature type="transmembrane region" description="Helical" evidence="12">
    <location>
        <begin position="26"/>
        <end position="46"/>
    </location>
</feature>
<keyword evidence="7 9" id="KW-0249">Electron transport</keyword>
<dbReference type="OrthoDB" id="9813732at2"/>
<protein>
    <recommendedName>
        <fullName evidence="2 9">Photosynthetic reaction center cytochrome c subunit</fullName>
    </recommendedName>
</protein>
<dbReference type="EMBL" id="FOQH01000002">
    <property type="protein sequence ID" value="SFH75927.1"/>
    <property type="molecule type" value="Genomic_DNA"/>
</dbReference>
<evidence type="ECO:0000256" key="1">
    <source>
        <dbReference type="ARBA" id="ARBA00003196"/>
    </source>
</evidence>
<dbReference type="Gene3D" id="1.10.468.10">
    <property type="entry name" value="Photosynthetic Reaction Center, subunit C, domain 2"/>
    <property type="match status" value="2"/>
</dbReference>
<evidence type="ECO:0000256" key="2">
    <source>
        <dbReference type="ARBA" id="ARBA00015978"/>
    </source>
</evidence>
<keyword evidence="4 9" id="KW-0602">Photosynthesis</keyword>
<dbReference type="GO" id="GO:0020037">
    <property type="term" value="F:heme binding"/>
    <property type="evidence" value="ECO:0007669"/>
    <property type="project" value="InterPro"/>
</dbReference>
<feature type="binding site" description="covalent" evidence="10">
    <location>
        <position position="177"/>
    </location>
    <ligand>
        <name>heme</name>
        <dbReference type="ChEBI" id="CHEBI:30413"/>
        <label>2</label>
    </ligand>
</feature>
<keyword evidence="8 9" id="KW-0408">Iron</keyword>
<evidence type="ECO:0000256" key="6">
    <source>
        <dbReference type="ARBA" id="ARBA00022723"/>
    </source>
</evidence>
<evidence type="ECO:0000256" key="4">
    <source>
        <dbReference type="ARBA" id="ARBA00022531"/>
    </source>
</evidence>
<evidence type="ECO:0000313" key="13">
    <source>
        <dbReference type="EMBL" id="SFH75927.1"/>
    </source>
</evidence>
<feature type="binding site" description="covalent" evidence="10">
    <location>
        <position position="135"/>
    </location>
    <ligand>
        <name>heme</name>
        <dbReference type="ChEBI" id="CHEBI:30413"/>
        <label>1</label>
    </ligand>
</feature>
<feature type="binding site" description="covalent" evidence="10">
    <location>
        <position position="333"/>
    </location>
    <ligand>
        <name>heme</name>
        <dbReference type="ChEBI" id="CHEBI:30413"/>
        <label>4</label>
    </ligand>
</feature>
<comment type="function">
    <text evidence="1 9">The reaction center of purple bacteria contains a tightly bound cytochrome molecule which re-reduces the photo oxidized primary electron donor.</text>
</comment>
<feature type="binding site" description="covalent" evidence="10">
    <location>
        <position position="180"/>
    </location>
    <ligand>
        <name>heme</name>
        <dbReference type="ChEBI" id="CHEBI:30413"/>
        <label>2</label>
    </ligand>
</feature>
<evidence type="ECO:0000256" key="3">
    <source>
        <dbReference type="ARBA" id="ARBA00022448"/>
    </source>
</evidence>
<dbReference type="SUPFAM" id="SSF48695">
    <property type="entry name" value="Multiheme cytochromes"/>
    <property type="match status" value="1"/>
</dbReference>
<name>A0A1I3CN60_9RHOB</name>
<feature type="binding site" description="axial binding residue" evidence="11">
    <location>
        <position position="169"/>
    </location>
    <ligand>
        <name>heme</name>
        <dbReference type="ChEBI" id="CHEBI:30413"/>
        <label>4</label>
    </ligand>
    <ligandPart>
        <name>Fe</name>
        <dbReference type="ChEBI" id="CHEBI:18248"/>
    </ligandPart>
</feature>
<dbReference type="GO" id="GO:0005506">
    <property type="term" value="F:iron ion binding"/>
    <property type="evidence" value="ECO:0007669"/>
    <property type="project" value="InterPro"/>
</dbReference>
<evidence type="ECO:0000256" key="7">
    <source>
        <dbReference type="ARBA" id="ARBA00022982"/>
    </source>
</evidence>
<evidence type="ECO:0000313" key="14">
    <source>
        <dbReference type="Proteomes" id="UP000199377"/>
    </source>
</evidence>
<dbReference type="AlphaFoldDB" id="A0A1I3CN60"/>
<feature type="binding site" description="axial binding residue" evidence="11">
    <location>
        <position position="155"/>
    </location>
    <ligand>
        <name>heme</name>
        <dbReference type="ChEBI" id="CHEBI:30413"/>
        <label>2</label>
    </ligand>
    <ligandPart>
        <name>Fe</name>
        <dbReference type="ChEBI" id="CHEBI:18248"/>
    </ligandPart>
</feature>
<evidence type="ECO:0000256" key="9">
    <source>
        <dbReference type="PIRNR" id="PIRNR000017"/>
    </source>
</evidence>
<keyword evidence="9" id="KW-0674">Reaction center</keyword>
<dbReference type="RefSeq" id="WP_092857903.1">
    <property type="nucleotide sequence ID" value="NZ_FOQH01000002.1"/>
</dbReference>
<evidence type="ECO:0000256" key="5">
    <source>
        <dbReference type="ARBA" id="ARBA00022617"/>
    </source>
</evidence>